<evidence type="ECO:0000313" key="10">
    <source>
        <dbReference type="Proteomes" id="UP001501183"/>
    </source>
</evidence>
<proteinExistence type="predicted"/>
<organism evidence="9 10">
    <name type="scientific">Rhodococcus olei</name>
    <dbReference type="NCBI Taxonomy" id="2161675"/>
    <lineage>
        <taxon>Bacteria</taxon>
        <taxon>Bacillati</taxon>
        <taxon>Actinomycetota</taxon>
        <taxon>Actinomycetes</taxon>
        <taxon>Mycobacteriales</taxon>
        <taxon>Nocardiaceae</taxon>
        <taxon>Rhodococcus</taxon>
    </lineage>
</organism>
<keyword evidence="2" id="KW-0813">Transport</keyword>
<dbReference type="PANTHER" id="PTHR42718:SF46">
    <property type="entry name" value="BLR6921 PROTEIN"/>
    <property type="match status" value="1"/>
</dbReference>
<feature type="transmembrane region" description="Helical" evidence="7">
    <location>
        <begin position="24"/>
        <end position="45"/>
    </location>
</feature>
<dbReference type="EMBL" id="BAABFB010000075">
    <property type="protein sequence ID" value="GAA4489505.1"/>
    <property type="molecule type" value="Genomic_DNA"/>
</dbReference>
<feature type="transmembrane region" description="Helical" evidence="7">
    <location>
        <begin position="172"/>
        <end position="191"/>
    </location>
</feature>
<comment type="caution">
    <text evidence="9">The sequence shown here is derived from an EMBL/GenBank/DDBJ whole genome shotgun (WGS) entry which is preliminary data.</text>
</comment>
<evidence type="ECO:0000256" key="6">
    <source>
        <dbReference type="ARBA" id="ARBA00023136"/>
    </source>
</evidence>
<evidence type="ECO:0000256" key="2">
    <source>
        <dbReference type="ARBA" id="ARBA00022448"/>
    </source>
</evidence>
<keyword evidence="3" id="KW-1003">Cell membrane</keyword>
<evidence type="ECO:0000256" key="1">
    <source>
        <dbReference type="ARBA" id="ARBA00004651"/>
    </source>
</evidence>
<keyword evidence="10" id="KW-1185">Reference proteome</keyword>
<feature type="transmembrane region" description="Helical" evidence="7">
    <location>
        <begin position="81"/>
        <end position="100"/>
    </location>
</feature>
<dbReference type="InterPro" id="IPR020846">
    <property type="entry name" value="MFS_dom"/>
</dbReference>
<evidence type="ECO:0000256" key="5">
    <source>
        <dbReference type="ARBA" id="ARBA00022989"/>
    </source>
</evidence>
<evidence type="ECO:0000259" key="8">
    <source>
        <dbReference type="PROSITE" id="PS50850"/>
    </source>
</evidence>
<protein>
    <submittedName>
        <fullName evidence="9">MFS transporter</fullName>
    </submittedName>
</protein>
<dbReference type="PROSITE" id="PS50850">
    <property type="entry name" value="MFS"/>
    <property type="match status" value="1"/>
</dbReference>
<feature type="transmembrane region" description="Helical" evidence="7">
    <location>
        <begin position="51"/>
        <end position="69"/>
    </location>
</feature>
<dbReference type="Gene3D" id="1.20.1250.20">
    <property type="entry name" value="MFS general substrate transporter like domains"/>
    <property type="match status" value="1"/>
</dbReference>
<keyword evidence="4 7" id="KW-0812">Transmembrane</keyword>
<evidence type="ECO:0000313" key="9">
    <source>
        <dbReference type="EMBL" id="GAA4489505.1"/>
    </source>
</evidence>
<feature type="transmembrane region" description="Helical" evidence="7">
    <location>
        <begin position="305"/>
        <end position="328"/>
    </location>
</feature>
<name>A0ABP8PNI4_9NOCA</name>
<dbReference type="InterPro" id="IPR036259">
    <property type="entry name" value="MFS_trans_sf"/>
</dbReference>
<feature type="transmembrane region" description="Helical" evidence="7">
    <location>
        <begin position="439"/>
        <end position="458"/>
    </location>
</feature>
<reference evidence="10" key="1">
    <citation type="journal article" date="2019" name="Int. J. Syst. Evol. Microbiol.">
        <title>The Global Catalogue of Microorganisms (GCM) 10K type strain sequencing project: providing services to taxonomists for standard genome sequencing and annotation.</title>
        <authorList>
            <consortium name="The Broad Institute Genomics Platform"/>
            <consortium name="The Broad Institute Genome Sequencing Center for Infectious Disease"/>
            <person name="Wu L."/>
            <person name="Ma J."/>
        </authorList>
    </citation>
    <scope>NUCLEOTIDE SEQUENCE [LARGE SCALE GENOMIC DNA]</scope>
    <source>
        <strain evidence="10">JCM 32206</strain>
    </source>
</reference>
<feature type="domain" description="Major facilitator superfamily (MFS) profile" evidence="8">
    <location>
        <begin position="16"/>
        <end position="461"/>
    </location>
</feature>
<evidence type="ECO:0000256" key="3">
    <source>
        <dbReference type="ARBA" id="ARBA00022475"/>
    </source>
</evidence>
<sequence length="461" mass="47040">MTAVATAREVAVPRRLSVGLGSGTILQPLNSSMIAVAIVGIGAHFGSTTGTAWVISGLYIATAVAAPTAGRLGSLFGARRVYLAGLALIAVGAVAGALAPGLGWLIAARVLLGLGTATQYPTAMTIVREYADRHDAAPRTAIATLTACAQVVVALGPTVGGLLVGAFGWQSIMWVNLPVVAISAIWVLAVAPPDSPRGDGTRGGGLWRSLDPVGTALFVVGTSTLMLFLLSLTSTPRWWTAAVAVAASVAFVIWETRCETPFIDVRALAANRVLTATLVRTLVTYTAFYCIFFGLPQWLQGGRGLTPAAAGLVMLPVAGVGVGSTMIASRLYGRHGARPTLLVGTAGLLTGGLLLALAYDSATPVWALLLVAAILGIPNGFNNMANQNLVNSSTVAAEVGTAIGMYRTIQYVGANLAAVAIEVTMQGGPGDAGLHRTGAVIAVIGATLLAGVLFSRSLRAH</sequence>
<dbReference type="Gene3D" id="1.20.1720.10">
    <property type="entry name" value="Multidrug resistance protein D"/>
    <property type="match status" value="1"/>
</dbReference>
<dbReference type="Proteomes" id="UP001501183">
    <property type="component" value="Unassembled WGS sequence"/>
</dbReference>
<feature type="transmembrane region" description="Helical" evidence="7">
    <location>
        <begin position="365"/>
        <end position="381"/>
    </location>
</feature>
<feature type="transmembrane region" description="Helical" evidence="7">
    <location>
        <begin position="212"/>
        <end position="232"/>
    </location>
</feature>
<accession>A0ABP8PNI4</accession>
<comment type="subcellular location">
    <subcellularLocation>
        <location evidence="1">Cell membrane</location>
        <topology evidence="1">Multi-pass membrane protein</topology>
    </subcellularLocation>
</comment>
<dbReference type="InterPro" id="IPR011701">
    <property type="entry name" value="MFS"/>
</dbReference>
<keyword evidence="5 7" id="KW-1133">Transmembrane helix</keyword>
<dbReference type="Pfam" id="PF07690">
    <property type="entry name" value="MFS_1"/>
    <property type="match status" value="1"/>
</dbReference>
<feature type="transmembrane region" description="Helical" evidence="7">
    <location>
        <begin position="277"/>
        <end position="299"/>
    </location>
</feature>
<feature type="transmembrane region" description="Helical" evidence="7">
    <location>
        <begin position="340"/>
        <end position="359"/>
    </location>
</feature>
<gene>
    <name evidence="9" type="ORF">GCM10023094_51230</name>
</gene>
<evidence type="ECO:0000256" key="4">
    <source>
        <dbReference type="ARBA" id="ARBA00022692"/>
    </source>
</evidence>
<dbReference type="RefSeq" id="WP_345352359.1">
    <property type="nucleotide sequence ID" value="NZ_BAABFB010000075.1"/>
</dbReference>
<dbReference type="SUPFAM" id="SSF103473">
    <property type="entry name" value="MFS general substrate transporter"/>
    <property type="match status" value="1"/>
</dbReference>
<keyword evidence="6 7" id="KW-0472">Membrane</keyword>
<feature type="transmembrane region" description="Helical" evidence="7">
    <location>
        <begin position="140"/>
        <end position="166"/>
    </location>
</feature>
<evidence type="ECO:0000256" key="7">
    <source>
        <dbReference type="SAM" id="Phobius"/>
    </source>
</evidence>
<dbReference type="PANTHER" id="PTHR42718">
    <property type="entry name" value="MAJOR FACILITATOR SUPERFAMILY MULTIDRUG TRANSPORTER MFSC"/>
    <property type="match status" value="1"/>
</dbReference>